<organism evidence="1 2">
    <name type="scientific">Pararoseomonas baculiformis</name>
    <dbReference type="NCBI Taxonomy" id="2820812"/>
    <lineage>
        <taxon>Bacteria</taxon>
        <taxon>Pseudomonadati</taxon>
        <taxon>Pseudomonadota</taxon>
        <taxon>Alphaproteobacteria</taxon>
        <taxon>Acetobacterales</taxon>
        <taxon>Acetobacteraceae</taxon>
        <taxon>Pararoseomonas</taxon>
    </lineage>
</organism>
<protein>
    <recommendedName>
        <fullName evidence="3">TerB family tellurite resistance protein</fullName>
    </recommendedName>
</protein>
<gene>
    <name evidence="1" type="ORF">J8J14_12990</name>
</gene>
<dbReference type="EMBL" id="JAGIZB010000011">
    <property type="protein sequence ID" value="MBP0445689.1"/>
    <property type="molecule type" value="Genomic_DNA"/>
</dbReference>
<evidence type="ECO:0000313" key="1">
    <source>
        <dbReference type="EMBL" id="MBP0445689.1"/>
    </source>
</evidence>
<evidence type="ECO:0000313" key="2">
    <source>
        <dbReference type="Proteomes" id="UP000681594"/>
    </source>
</evidence>
<sequence>MSRDFLDERRRALEEAFFARHNEELIRKLRAADPGRPERERLADASGLQDAALLDRLVGLGIRGETLAALTLVPLVVVAWCDGTLGEKERAAILEAAHHAGLDGTGPGRELLAAWLAKAPPPGLLGAWTDYVHALSPEARATLRRQVMDRATQVAEAAGGMLGLLNGISPAERRTLQQLEAAFAT</sequence>
<accession>A0ABS4AHJ4</accession>
<comment type="caution">
    <text evidence="1">The sequence shown here is derived from an EMBL/GenBank/DDBJ whole genome shotgun (WGS) entry which is preliminary data.</text>
</comment>
<dbReference type="RefSeq" id="WP_209379956.1">
    <property type="nucleotide sequence ID" value="NZ_JAGIZB010000011.1"/>
</dbReference>
<keyword evidence="2" id="KW-1185">Reference proteome</keyword>
<dbReference type="Proteomes" id="UP000681594">
    <property type="component" value="Unassembled WGS sequence"/>
</dbReference>
<dbReference type="SUPFAM" id="SSF158682">
    <property type="entry name" value="TerB-like"/>
    <property type="match status" value="1"/>
</dbReference>
<reference evidence="1 2" key="1">
    <citation type="submission" date="2021-03" db="EMBL/GenBank/DDBJ databases">
        <authorList>
            <person name="So Y."/>
        </authorList>
    </citation>
    <scope>NUCLEOTIDE SEQUENCE [LARGE SCALE GENOMIC DNA]</scope>
    <source>
        <strain evidence="1 2">SSH11</strain>
    </source>
</reference>
<name>A0ABS4AHJ4_9PROT</name>
<proteinExistence type="predicted"/>
<evidence type="ECO:0008006" key="3">
    <source>
        <dbReference type="Google" id="ProtNLM"/>
    </source>
</evidence>
<dbReference type="InterPro" id="IPR029024">
    <property type="entry name" value="TerB-like"/>
</dbReference>